<accession>A0ABQ2ZU09</accession>
<evidence type="ECO:0000313" key="3">
    <source>
        <dbReference type="Proteomes" id="UP000621898"/>
    </source>
</evidence>
<name>A0ABQ2ZU09_9GAMM</name>
<dbReference type="EMBL" id="BMXT01000001">
    <property type="protein sequence ID" value="GGY22589.1"/>
    <property type="molecule type" value="Genomic_DNA"/>
</dbReference>
<reference evidence="3" key="1">
    <citation type="journal article" date="2019" name="Int. J. Syst. Evol. Microbiol.">
        <title>The Global Catalogue of Microorganisms (GCM) 10K type strain sequencing project: providing services to taxonomists for standard genome sequencing and annotation.</title>
        <authorList>
            <consortium name="The Broad Institute Genomics Platform"/>
            <consortium name="The Broad Institute Genome Sequencing Center for Infectious Disease"/>
            <person name="Wu L."/>
            <person name="Ma J."/>
        </authorList>
    </citation>
    <scope>NUCLEOTIDE SEQUENCE [LARGE SCALE GENOMIC DNA]</scope>
    <source>
        <strain evidence="3">KCTC 22232</strain>
    </source>
</reference>
<gene>
    <name evidence="2" type="ORF">GCM10008098_14830</name>
</gene>
<comment type="caution">
    <text evidence="2">The sequence shown here is derived from an EMBL/GenBank/DDBJ whole genome shotgun (WGS) entry which is preliminary data.</text>
</comment>
<keyword evidence="3" id="KW-1185">Reference proteome</keyword>
<evidence type="ECO:0000256" key="1">
    <source>
        <dbReference type="SAM" id="MobiDB-lite"/>
    </source>
</evidence>
<dbReference type="Proteomes" id="UP000621898">
    <property type="component" value="Unassembled WGS sequence"/>
</dbReference>
<proteinExistence type="predicted"/>
<protein>
    <submittedName>
        <fullName evidence="2">Uncharacterized protein</fullName>
    </submittedName>
</protein>
<sequence length="79" mass="8316">MPKRIGGTEAALLSAAAALPAHSSKPSISNPGAIRTKIHGSDPKRHQDLAMFNAPAPDSPLFHVYSRERGSEQAATNDV</sequence>
<evidence type="ECO:0000313" key="2">
    <source>
        <dbReference type="EMBL" id="GGY22589.1"/>
    </source>
</evidence>
<organism evidence="2 3">
    <name type="scientific">Rhodanobacter panaciterrae</name>
    <dbReference type="NCBI Taxonomy" id="490572"/>
    <lineage>
        <taxon>Bacteria</taxon>
        <taxon>Pseudomonadati</taxon>
        <taxon>Pseudomonadota</taxon>
        <taxon>Gammaproteobacteria</taxon>
        <taxon>Lysobacterales</taxon>
        <taxon>Rhodanobacteraceae</taxon>
        <taxon>Rhodanobacter</taxon>
    </lineage>
</organism>
<feature type="region of interest" description="Disordered" evidence="1">
    <location>
        <begin position="18"/>
        <end position="43"/>
    </location>
</feature>